<dbReference type="eggNOG" id="COG5340">
    <property type="taxonomic scope" value="Bacteria"/>
</dbReference>
<reference evidence="1" key="1">
    <citation type="submission" date="2013-12" db="EMBL/GenBank/DDBJ databases">
        <authorList>
            <person name="Linke B."/>
        </authorList>
    </citation>
    <scope>NUCLEOTIDE SEQUENCE [LARGE SCALE GENOMIC DNA]</scope>
    <source>
        <strain evidence="1">CRIB-18</strain>
    </source>
</reference>
<sequence length="206" mass="23448">MTYPLQSFETAYISAQNLMPLLKDYTNPRDYIFRLVKSGKLIRLKNGFYIIAEKIENAFVPYEQIANLLYGPSYISFEWALSYYGIIPEGVYVVTSVSATKSKSYNTPIGTFDYIYLSHNRYAIGIDQKENAAGNFLIATPEKALADLVNLKGKKLSGKDLLTDLVEGRRIDPDELKKLNKQHLSDIAEKYRSQSVKELIHILGYL</sequence>
<dbReference type="RefSeq" id="WP_053331857.1">
    <property type="nucleotide sequence ID" value="NZ_CCEJ010000005.1"/>
</dbReference>
<reference evidence="1" key="2">
    <citation type="submission" date="2014-09" db="EMBL/GenBank/DDBJ databases">
        <title>Criblamydia sequanensis harbors a mega-plasmid encoding arsenite resistance.</title>
        <authorList>
            <person name="Bertelli C."/>
            <person name="Goesmann A."/>
            <person name="Greub G."/>
        </authorList>
    </citation>
    <scope>NUCLEOTIDE SEQUENCE [LARGE SCALE GENOMIC DNA]</scope>
    <source>
        <strain evidence="1">CRIB-18</strain>
    </source>
</reference>
<dbReference type="STRING" id="1437425.CSEC_1313"/>
<evidence type="ECO:0008006" key="3">
    <source>
        <dbReference type="Google" id="ProtNLM"/>
    </source>
</evidence>
<dbReference type="EMBL" id="CCEJ010000005">
    <property type="protein sequence ID" value="CDR34133.1"/>
    <property type="molecule type" value="Genomic_DNA"/>
</dbReference>
<gene>
    <name evidence="1" type="ORF">CSEC_1313</name>
</gene>
<comment type="caution">
    <text evidence="1">The sequence shown here is derived from an EMBL/GenBank/DDBJ whole genome shotgun (WGS) entry which is preliminary data.</text>
</comment>
<name>A0A090D285_9BACT</name>
<evidence type="ECO:0000313" key="1">
    <source>
        <dbReference type="EMBL" id="CDR34133.1"/>
    </source>
</evidence>
<dbReference type="Proteomes" id="UP000031552">
    <property type="component" value="Unassembled WGS sequence"/>
</dbReference>
<dbReference type="AlphaFoldDB" id="A0A090D285"/>
<protein>
    <recommendedName>
        <fullName evidence="3">AbiEi antitoxin C-terminal domain-containing protein</fullName>
    </recommendedName>
</protein>
<accession>A0A090D285</accession>
<dbReference type="OrthoDB" id="191172at2"/>
<keyword evidence="2" id="KW-1185">Reference proteome</keyword>
<evidence type="ECO:0000313" key="2">
    <source>
        <dbReference type="Proteomes" id="UP000031552"/>
    </source>
</evidence>
<organism evidence="1 2">
    <name type="scientific">Candidatus Criblamydia sequanensis CRIB-18</name>
    <dbReference type="NCBI Taxonomy" id="1437425"/>
    <lineage>
        <taxon>Bacteria</taxon>
        <taxon>Pseudomonadati</taxon>
        <taxon>Chlamydiota</taxon>
        <taxon>Chlamydiia</taxon>
        <taxon>Parachlamydiales</taxon>
        <taxon>Candidatus Criblamydiaceae</taxon>
        <taxon>Candidatus Criblamydia</taxon>
    </lineage>
</organism>
<proteinExistence type="predicted"/>